<feature type="transmembrane region" description="Helical" evidence="2">
    <location>
        <begin position="220"/>
        <end position="240"/>
    </location>
</feature>
<comment type="caution">
    <text evidence="3">The sequence shown here is derived from an EMBL/GenBank/DDBJ whole genome shotgun (WGS) entry which is preliminary data.</text>
</comment>
<feature type="compositionally biased region" description="Basic and acidic residues" evidence="1">
    <location>
        <begin position="12"/>
        <end position="21"/>
    </location>
</feature>
<evidence type="ECO:0000256" key="1">
    <source>
        <dbReference type="SAM" id="MobiDB-lite"/>
    </source>
</evidence>
<feature type="region of interest" description="Disordered" evidence="1">
    <location>
        <begin position="61"/>
        <end position="83"/>
    </location>
</feature>
<feature type="compositionally biased region" description="Low complexity" evidence="1">
    <location>
        <begin position="348"/>
        <end position="364"/>
    </location>
</feature>
<sequence length="380" mass="41923">MEDDQPTSSHRLISEERRDQQDSLSSESSTSRLLKGCEFTTKQVVEQGSVKDLHSAPSFHRFSNNAERHNTGSLARRTPSPAFGRSVTERGIIHSYSMDDVYHGMQGSHVEYHNSDVFLPPGIAHGNEVQRSSMDNQGPVHSRTPSAGGISYISRTSSIRSDITVIPLNQSPLAGNATRISRSSTRRSIGQEWTRHHWHKIKDLEEDSERARRCSKLSSGFAPLMIFGGLVFVCIGISAYTNTGKDKERLKQLSTAPLVMGIFMLVLGAVLISSWFGCRSRARKIDQKLLHGSRRNSLESDDNLVQAVVAKLYSQIGSNLPEYRNRPGTPIIHGVTIDGAVVHKTPKASRANRSENVNSSNSERCGQCQSSLVVGRETSV</sequence>
<keyword evidence="2" id="KW-0472">Membrane</keyword>
<gene>
    <name evidence="3" type="ORF">CVLEPA_LOCUS30231</name>
</gene>
<organism evidence="3 4">
    <name type="scientific">Clavelina lepadiformis</name>
    <name type="common">Light-bulb sea squirt</name>
    <name type="synonym">Ascidia lepadiformis</name>
    <dbReference type="NCBI Taxonomy" id="159417"/>
    <lineage>
        <taxon>Eukaryota</taxon>
        <taxon>Metazoa</taxon>
        <taxon>Chordata</taxon>
        <taxon>Tunicata</taxon>
        <taxon>Ascidiacea</taxon>
        <taxon>Aplousobranchia</taxon>
        <taxon>Clavelinidae</taxon>
        <taxon>Clavelina</taxon>
    </lineage>
</organism>
<reference evidence="3 4" key="1">
    <citation type="submission" date="2024-02" db="EMBL/GenBank/DDBJ databases">
        <authorList>
            <person name="Daric V."/>
            <person name="Darras S."/>
        </authorList>
    </citation>
    <scope>NUCLEOTIDE SEQUENCE [LARGE SCALE GENOMIC DNA]</scope>
</reference>
<proteinExistence type="predicted"/>
<feature type="region of interest" description="Disordered" evidence="1">
    <location>
        <begin position="345"/>
        <end position="364"/>
    </location>
</feature>
<accession>A0ABP0H1P1</accession>
<evidence type="ECO:0000256" key="2">
    <source>
        <dbReference type="SAM" id="Phobius"/>
    </source>
</evidence>
<feature type="compositionally biased region" description="Low complexity" evidence="1">
    <location>
        <begin position="23"/>
        <end position="33"/>
    </location>
</feature>
<protein>
    <submittedName>
        <fullName evidence="3">Uncharacterized protein</fullName>
    </submittedName>
</protein>
<feature type="region of interest" description="Disordered" evidence="1">
    <location>
        <begin position="1"/>
        <end position="33"/>
    </location>
</feature>
<keyword evidence="2" id="KW-1133">Transmembrane helix</keyword>
<keyword evidence="2" id="KW-0812">Transmembrane</keyword>
<evidence type="ECO:0000313" key="4">
    <source>
        <dbReference type="Proteomes" id="UP001642483"/>
    </source>
</evidence>
<feature type="transmembrane region" description="Helical" evidence="2">
    <location>
        <begin position="260"/>
        <end position="278"/>
    </location>
</feature>
<name>A0ABP0H1P1_CLALP</name>
<feature type="compositionally biased region" description="Polar residues" evidence="1">
    <location>
        <begin position="1"/>
        <end position="11"/>
    </location>
</feature>
<evidence type="ECO:0000313" key="3">
    <source>
        <dbReference type="EMBL" id="CAK8696934.1"/>
    </source>
</evidence>
<dbReference type="Proteomes" id="UP001642483">
    <property type="component" value="Unassembled WGS sequence"/>
</dbReference>
<dbReference type="EMBL" id="CAWYQH010000163">
    <property type="protein sequence ID" value="CAK8696934.1"/>
    <property type="molecule type" value="Genomic_DNA"/>
</dbReference>
<keyword evidence="4" id="KW-1185">Reference proteome</keyword>